<feature type="domain" description="SMP-30/Gluconolactonase/LRE-like region" evidence="4">
    <location>
        <begin position="19"/>
        <end position="265"/>
    </location>
</feature>
<keyword evidence="6" id="KW-1185">Reference proteome</keyword>
<dbReference type="Gene3D" id="2.120.10.30">
    <property type="entry name" value="TolB, C-terminal domain"/>
    <property type="match status" value="1"/>
</dbReference>
<gene>
    <name evidence="5" type="ORF">LMG27198_38860</name>
</gene>
<evidence type="ECO:0000313" key="5">
    <source>
        <dbReference type="EMBL" id="GLI94894.1"/>
    </source>
</evidence>
<evidence type="ECO:0000259" key="4">
    <source>
        <dbReference type="Pfam" id="PF08450"/>
    </source>
</evidence>
<organism evidence="5 6">
    <name type="scientific">Methylocystis echinoides</name>
    <dbReference type="NCBI Taxonomy" id="29468"/>
    <lineage>
        <taxon>Bacteria</taxon>
        <taxon>Pseudomonadati</taxon>
        <taxon>Pseudomonadota</taxon>
        <taxon>Alphaproteobacteria</taxon>
        <taxon>Hyphomicrobiales</taxon>
        <taxon>Methylocystaceae</taxon>
        <taxon>Methylocystis</taxon>
    </lineage>
</organism>
<dbReference type="InterPro" id="IPR013658">
    <property type="entry name" value="SGL"/>
</dbReference>
<reference evidence="5" key="1">
    <citation type="journal article" date="2023" name="Int. J. Syst. Evol. Microbiol.">
        <title>Methylocystis iwaonis sp. nov., a type II methane-oxidizing bacterium from surface soil of a rice paddy field in Japan, and emended description of the genus Methylocystis (ex Whittenbury et al. 1970) Bowman et al. 1993.</title>
        <authorList>
            <person name="Kaise H."/>
            <person name="Sawadogo J.B."/>
            <person name="Alam M.S."/>
            <person name="Ueno C."/>
            <person name="Dianou D."/>
            <person name="Shinjo R."/>
            <person name="Asakawa S."/>
        </authorList>
    </citation>
    <scope>NUCLEOTIDE SEQUENCE</scope>
    <source>
        <strain evidence="5">LMG27198</strain>
    </source>
</reference>
<dbReference type="InterPro" id="IPR005511">
    <property type="entry name" value="SMP-30"/>
</dbReference>
<evidence type="ECO:0000256" key="3">
    <source>
        <dbReference type="PIRSR" id="PIRSR605511-2"/>
    </source>
</evidence>
<comment type="caution">
    <text evidence="5">The sequence shown here is derived from an EMBL/GenBank/DDBJ whole genome shotgun (WGS) entry which is preliminary data.</text>
</comment>
<dbReference type="InterPro" id="IPR011042">
    <property type="entry name" value="6-blade_b-propeller_TolB-like"/>
</dbReference>
<keyword evidence="3" id="KW-0862">Zinc</keyword>
<dbReference type="GO" id="GO:0005509">
    <property type="term" value="F:calcium ion binding"/>
    <property type="evidence" value="ECO:0007669"/>
    <property type="project" value="TreeGrafter"/>
</dbReference>
<evidence type="ECO:0000256" key="1">
    <source>
        <dbReference type="ARBA" id="ARBA00008853"/>
    </source>
</evidence>
<evidence type="ECO:0000313" key="6">
    <source>
        <dbReference type="Proteomes" id="UP001144323"/>
    </source>
</evidence>
<dbReference type="RefSeq" id="WP_281805166.1">
    <property type="nucleotide sequence ID" value="NZ_BSEC01000001.1"/>
</dbReference>
<comment type="similarity">
    <text evidence="1">Belongs to the SMP-30/CGR1 family.</text>
</comment>
<dbReference type="PANTHER" id="PTHR10907">
    <property type="entry name" value="REGUCALCIN"/>
    <property type="match status" value="1"/>
</dbReference>
<feature type="binding site" evidence="3">
    <location>
        <position position="104"/>
    </location>
    <ligand>
        <name>substrate</name>
    </ligand>
</feature>
<dbReference type="Pfam" id="PF08450">
    <property type="entry name" value="SGL"/>
    <property type="match status" value="1"/>
</dbReference>
<dbReference type="AlphaFoldDB" id="A0A9W6GXX2"/>
<protein>
    <recommendedName>
        <fullName evidence="4">SMP-30/Gluconolactonase/LRE-like region domain-containing protein</fullName>
    </recommendedName>
</protein>
<dbReference type="PRINTS" id="PR01790">
    <property type="entry name" value="SMP30FAMILY"/>
</dbReference>
<keyword evidence="3" id="KW-0479">Metal-binding</keyword>
<dbReference type="Proteomes" id="UP001144323">
    <property type="component" value="Unassembled WGS sequence"/>
</dbReference>
<feature type="binding site" evidence="3">
    <location>
        <position position="156"/>
    </location>
    <ligand>
        <name>a divalent metal cation</name>
        <dbReference type="ChEBI" id="CHEBI:60240"/>
    </ligand>
</feature>
<dbReference type="EMBL" id="BSEC01000001">
    <property type="protein sequence ID" value="GLI94894.1"/>
    <property type="molecule type" value="Genomic_DNA"/>
</dbReference>
<feature type="active site" description="Proton donor/acceptor" evidence="2">
    <location>
        <position position="206"/>
    </location>
</feature>
<feature type="binding site" evidence="3">
    <location>
        <position position="102"/>
    </location>
    <ligand>
        <name>substrate</name>
    </ligand>
</feature>
<dbReference type="GO" id="GO:0019853">
    <property type="term" value="P:L-ascorbic acid biosynthetic process"/>
    <property type="evidence" value="ECO:0007669"/>
    <property type="project" value="TreeGrafter"/>
</dbReference>
<name>A0A9W6GXX2_9HYPH</name>
<proteinExistence type="inferred from homology"/>
<feature type="binding site" evidence="3">
    <location>
        <position position="20"/>
    </location>
    <ligand>
        <name>a divalent metal cation</name>
        <dbReference type="ChEBI" id="CHEBI:60240"/>
    </ligand>
</feature>
<comment type="cofactor">
    <cofactor evidence="3">
        <name>Zn(2+)</name>
        <dbReference type="ChEBI" id="CHEBI:29105"/>
    </cofactor>
    <text evidence="3">Binds 1 divalent metal cation per subunit.</text>
</comment>
<accession>A0A9W6GXX2</accession>
<dbReference type="GO" id="GO:0004341">
    <property type="term" value="F:gluconolactonase activity"/>
    <property type="evidence" value="ECO:0007669"/>
    <property type="project" value="TreeGrafter"/>
</dbReference>
<feature type="binding site" evidence="3">
    <location>
        <position position="206"/>
    </location>
    <ligand>
        <name>a divalent metal cation</name>
        <dbReference type="ChEBI" id="CHEBI:60240"/>
    </ligand>
</feature>
<sequence>MTSSSTQVELALAARAATGESPTWSEAEQALYWIDIEEPALHRLNPSTGVDESWETPSQIGAFALCESDGIIVALRTGLAKMTLEGAFAPLCPPPYNPLEHRFNEGKCDRAGRFWIGTKHEPLRGRKAGPPVARELSFFTNRTGFEERSARAVIANGLAWSPDGRTMYFADSEQRRIWAFDYDLEAASLSSQRVFACFAESDGAPDGASIDEEGFYWCALYGGGRVLRLAPDGRIDREIRLPVSQPTMCAFGGADRATLYITSASHGVDAEPLAGGLFCCRPGVRGVPTARFREA</sequence>
<dbReference type="SUPFAM" id="SSF63829">
    <property type="entry name" value="Calcium-dependent phosphotriesterase"/>
    <property type="match status" value="1"/>
</dbReference>
<evidence type="ECO:0000256" key="2">
    <source>
        <dbReference type="PIRSR" id="PIRSR605511-1"/>
    </source>
</evidence>
<dbReference type="PANTHER" id="PTHR10907:SF47">
    <property type="entry name" value="REGUCALCIN"/>
    <property type="match status" value="1"/>
</dbReference>